<dbReference type="HAMAP" id="MF_00956">
    <property type="entry name" value="GDP_fucose_synth"/>
    <property type="match status" value="1"/>
</dbReference>
<dbReference type="FunFam" id="3.40.50.720:FF:000101">
    <property type="entry name" value="GDP-L-fucose synthase"/>
    <property type="match status" value="1"/>
</dbReference>
<name>A0A5C8PNZ0_9HYPH</name>
<dbReference type="GO" id="GO:0070401">
    <property type="term" value="F:NADP+ binding"/>
    <property type="evidence" value="ECO:0007669"/>
    <property type="project" value="UniProtKB-UniRule"/>
</dbReference>
<dbReference type="InterPro" id="IPR028614">
    <property type="entry name" value="GDP_fucose/colitose_synth"/>
</dbReference>
<keyword evidence="12" id="KW-1185">Reference proteome</keyword>
<keyword evidence="7 9" id="KW-0511">Multifunctional enzyme</keyword>
<feature type="domain" description="NAD-dependent epimerase/dehydratase" evidence="10">
    <location>
        <begin position="7"/>
        <end position="233"/>
    </location>
</feature>
<evidence type="ECO:0000256" key="6">
    <source>
        <dbReference type="ARBA" id="ARBA00023235"/>
    </source>
</evidence>
<sequence>MRSKRVWVAGHGGLVGSAIVRRLQREACEILTAPRDRVDLRDRAQVDRFMQEARPHAIFLAAARVGGIHANDTRPAEFIGDNLMIQTNVIDAAHKHRVEKLMFLGSSCIYPRLAPQPIQEQSLLTGPLEPTNEWYAIAKIAGIKMCQAYRRQHGCDFISAMPTNLYGPGDNFDLLQSHVLPALLAKAYAAKLQHAEAMEVWGSGRALREFLYVDDAADGLVFLMQHYTGEDFVNLGTGEEISIADLAGLVCRTVGFQGRIRFDHSRPDGTPRKVMDVSRLSALGWRAATSLEQGLAQTWQWYLSTRAEQQQAAVA</sequence>
<dbReference type="CDD" id="cd05239">
    <property type="entry name" value="GDP_FS_SDR_e"/>
    <property type="match status" value="1"/>
</dbReference>
<feature type="binding site" evidence="9">
    <location>
        <position position="268"/>
    </location>
    <ligand>
        <name>substrate</name>
    </ligand>
</feature>
<comment type="catalytic activity">
    <reaction evidence="8 9">
        <text>GDP-beta-L-fucose + NADP(+) = GDP-4-dehydro-alpha-D-rhamnose + NADPH + H(+)</text>
        <dbReference type="Rhea" id="RHEA:18885"/>
        <dbReference type="ChEBI" id="CHEBI:15378"/>
        <dbReference type="ChEBI" id="CHEBI:57273"/>
        <dbReference type="ChEBI" id="CHEBI:57783"/>
        <dbReference type="ChEBI" id="CHEBI:57964"/>
        <dbReference type="ChEBI" id="CHEBI:58349"/>
        <dbReference type="EC" id="1.1.1.271"/>
    </reaction>
</comment>
<dbReference type="Proteomes" id="UP000321638">
    <property type="component" value="Unassembled WGS sequence"/>
</dbReference>
<dbReference type="PANTHER" id="PTHR43238">
    <property type="entry name" value="GDP-L-FUCOSE SYNTHASE"/>
    <property type="match status" value="1"/>
</dbReference>
<dbReference type="Gene3D" id="3.40.50.720">
    <property type="entry name" value="NAD(P)-binding Rossmann-like Domain"/>
    <property type="match status" value="1"/>
</dbReference>
<feature type="binding site" evidence="9">
    <location>
        <position position="201"/>
    </location>
    <ligand>
        <name>substrate</name>
    </ligand>
</feature>
<feature type="binding site" evidence="9">
    <location>
        <position position="139"/>
    </location>
    <ligand>
        <name>NADP(+)</name>
        <dbReference type="ChEBI" id="CHEBI:58349"/>
    </ligand>
</feature>
<dbReference type="InterPro" id="IPR036291">
    <property type="entry name" value="NAD(P)-bd_dom_sf"/>
</dbReference>
<feature type="binding site" evidence="9">
    <location>
        <begin position="104"/>
        <end position="107"/>
    </location>
    <ligand>
        <name>NADP(+)</name>
        <dbReference type="ChEBI" id="CHEBI:58349"/>
    </ligand>
</feature>
<feature type="binding site" evidence="9">
    <location>
        <begin position="10"/>
        <end position="16"/>
    </location>
    <ligand>
        <name>NADP(+)</name>
        <dbReference type="ChEBI" id="CHEBI:58349"/>
    </ligand>
</feature>
<dbReference type="EC" id="1.1.1.271" evidence="3 9"/>
<dbReference type="AlphaFoldDB" id="A0A5C8PNZ0"/>
<evidence type="ECO:0000313" key="11">
    <source>
        <dbReference type="EMBL" id="TXL75751.1"/>
    </source>
</evidence>
<feature type="binding site" evidence="9">
    <location>
        <position position="208"/>
    </location>
    <ligand>
        <name>substrate</name>
    </ligand>
</feature>
<dbReference type="Gene3D" id="3.90.25.10">
    <property type="entry name" value="UDP-galactose 4-epimerase, domain 1"/>
    <property type="match status" value="1"/>
</dbReference>
<evidence type="ECO:0000256" key="1">
    <source>
        <dbReference type="ARBA" id="ARBA00004883"/>
    </source>
</evidence>
<dbReference type="SUPFAM" id="SSF51735">
    <property type="entry name" value="NAD(P)-binding Rossmann-fold domains"/>
    <property type="match status" value="1"/>
</dbReference>
<keyword evidence="6 9" id="KW-0413">Isomerase</keyword>
<evidence type="ECO:0000259" key="10">
    <source>
        <dbReference type="Pfam" id="PF01370"/>
    </source>
</evidence>
<comment type="pathway">
    <text evidence="1 9">Nucleotide-sugar biosynthesis; GDP-L-fucose biosynthesis via de novo pathway; GDP-L-fucose from GDP-alpha-D-mannose: step 2/2.</text>
</comment>
<organism evidence="11 12">
    <name type="scientific">Vineibacter terrae</name>
    <dbReference type="NCBI Taxonomy" id="2586908"/>
    <lineage>
        <taxon>Bacteria</taxon>
        <taxon>Pseudomonadati</taxon>
        <taxon>Pseudomonadota</taxon>
        <taxon>Alphaproteobacteria</taxon>
        <taxon>Hyphomicrobiales</taxon>
        <taxon>Vineibacter</taxon>
    </lineage>
</organism>
<keyword evidence="4 9" id="KW-0521">NADP</keyword>
<comment type="caution">
    <text evidence="11">The sequence shown here is derived from an EMBL/GenBank/DDBJ whole genome shotgun (WGS) entry which is preliminary data.</text>
</comment>
<feature type="binding site" evidence="9">
    <location>
        <position position="186"/>
    </location>
    <ligand>
        <name>substrate</name>
    </ligand>
</feature>
<gene>
    <name evidence="9" type="primary">fcl</name>
    <name evidence="11" type="ORF">FHP25_13845</name>
</gene>
<feature type="binding site" evidence="9">
    <location>
        <position position="178"/>
    </location>
    <ligand>
        <name>NADP(+)</name>
        <dbReference type="ChEBI" id="CHEBI:58349"/>
    </ligand>
</feature>
<keyword evidence="5 9" id="KW-0560">Oxidoreductase</keyword>
<feature type="site" description="Important for catalytic activity" evidence="9">
    <location>
        <position position="108"/>
    </location>
</feature>
<protein>
    <recommendedName>
        <fullName evidence="3 9">GDP-L-fucose synthase</fullName>
        <ecNumber evidence="3 9">1.1.1.271</ecNumber>
    </recommendedName>
    <alternativeName>
        <fullName evidence="9">GDP-4-keto-6-deoxy-D-mannose-3,5-epimerase-4-reductase</fullName>
    </alternativeName>
</protein>
<evidence type="ECO:0000256" key="8">
    <source>
        <dbReference type="ARBA" id="ARBA00051935"/>
    </source>
</evidence>
<dbReference type="GO" id="GO:0042351">
    <property type="term" value="P:'de novo' GDP-L-fucose biosynthetic process"/>
    <property type="evidence" value="ECO:0007669"/>
    <property type="project" value="UniProtKB-UniRule"/>
</dbReference>
<evidence type="ECO:0000256" key="7">
    <source>
        <dbReference type="ARBA" id="ARBA00023268"/>
    </source>
</evidence>
<dbReference type="InterPro" id="IPR001509">
    <property type="entry name" value="Epimerase_deHydtase"/>
</dbReference>
<comment type="function">
    <text evidence="9">Catalyzes the two-step NADP-dependent conversion of GDP-4-dehydro-6-deoxy-D-mannose to GDP-fucose, involving an epimerase and a reductase reaction.</text>
</comment>
<dbReference type="EMBL" id="VDUZ01000013">
    <property type="protein sequence ID" value="TXL75751.1"/>
    <property type="molecule type" value="Genomic_DNA"/>
</dbReference>
<dbReference type="PANTHER" id="PTHR43238:SF1">
    <property type="entry name" value="GDP-L-FUCOSE SYNTHASE"/>
    <property type="match status" value="1"/>
</dbReference>
<dbReference type="GO" id="GO:0050577">
    <property type="term" value="F:GDP-L-fucose synthase activity"/>
    <property type="evidence" value="ECO:0007669"/>
    <property type="project" value="UniProtKB-UniRule"/>
</dbReference>
<evidence type="ECO:0000256" key="3">
    <source>
        <dbReference type="ARBA" id="ARBA00012371"/>
    </source>
</evidence>
<evidence type="ECO:0000313" key="12">
    <source>
        <dbReference type="Proteomes" id="UP000321638"/>
    </source>
</evidence>
<feature type="binding site" evidence="9">
    <location>
        <begin position="162"/>
        <end position="165"/>
    </location>
    <ligand>
        <name>NADP(+)</name>
        <dbReference type="ChEBI" id="CHEBI:58349"/>
    </ligand>
</feature>
<comment type="similarity">
    <text evidence="2 9">Belongs to the NAD(P)-dependent epimerase/dehydratase family. Fucose synthase subfamily.</text>
</comment>
<feature type="site" description="Important for catalytic activity" evidence="9">
    <location>
        <position position="106"/>
    </location>
</feature>
<proteinExistence type="inferred from homology"/>
<evidence type="ECO:0000256" key="9">
    <source>
        <dbReference type="HAMAP-Rule" id="MF_00956"/>
    </source>
</evidence>
<accession>A0A5C8PNZ0</accession>
<dbReference type="GO" id="GO:0016853">
    <property type="term" value="F:isomerase activity"/>
    <property type="evidence" value="ECO:0007669"/>
    <property type="project" value="UniProtKB-KW"/>
</dbReference>
<feature type="active site" description="Proton donor/acceptor" evidence="9">
    <location>
        <position position="135"/>
    </location>
</feature>
<dbReference type="OrthoDB" id="9811425at2"/>
<evidence type="ECO:0000256" key="2">
    <source>
        <dbReference type="ARBA" id="ARBA00005959"/>
    </source>
</evidence>
<reference evidence="11 12" key="1">
    <citation type="submission" date="2019-06" db="EMBL/GenBank/DDBJ databases">
        <title>New taxonomy in bacterial strain CC-CFT640, isolated from vineyard.</title>
        <authorList>
            <person name="Lin S.-Y."/>
            <person name="Tsai C.-F."/>
            <person name="Young C.-C."/>
        </authorList>
    </citation>
    <scope>NUCLEOTIDE SEQUENCE [LARGE SCALE GENOMIC DNA]</scope>
    <source>
        <strain evidence="11 12">CC-CFT640</strain>
    </source>
</reference>
<evidence type="ECO:0000256" key="4">
    <source>
        <dbReference type="ARBA" id="ARBA00022857"/>
    </source>
</evidence>
<dbReference type="Pfam" id="PF01370">
    <property type="entry name" value="Epimerase"/>
    <property type="match status" value="1"/>
</dbReference>
<evidence type="ECO:0000256" key="5">
    <source>
        <dbReference type="ARBA" id="ARBA00023002"/>
    </source>
</evidence>
<dbReference type="UniPathway" id="UPA00128">
    <property type="reaction ID" value="UER00191"/>
</dbReference>